<dbReference type="Gene3D" id="3.40.50.300">
    <property type="entry name" value="P-loop containing nucleotide triphosphate hydrolases"/>
    <property type="match status" value="1"/>
</dbReference>
<evidence type="ECO:0000259" key="10">
    <source>
        <dbReference type="PROSITE" id="PS50052"/>
    </source>
</evidence>
<evidence type="ECO:0000256" key="8">
    <source>
        <dbReference type="PROSITE-ProRule" id="PRU00192"/>
    </source>
</evidence>
<dbReference type="InterPro" id="IPR001452">
    <property type="entry name" value="SH3_domain"/>
</dbReference>
<dbReference type="SMART" id="SM00569">
    <property type="entry name" value="L27"/>
    <property type="match status" value="2"/>
</dbReference>
<dbReference type="Gene3D" id="2.30.42.10">
    <property type="match status" value="1"/>
</dbReference>
<dbReference type="PROSITE" id="PS50002">
    <property type="entry name" value="SH3"/>
    <property type="match status" value="1"/>
</dbReference>
<evidence type="ECO:0000256" key="2">
    <source>
        <dbReference type="ARBA" id="ARBA00004370"/>
    </source>
</evidence>
<keyword evidence="5" id="KW-0677">Repeat</keyword>
<evidence type="ECO:0000259" key="11">
    <source>
        <dbReference type="PROSITE" id="PS50106"/>
    </source>
</evidence>
<sequence>MNEVFRMTAEVMASEVKEKRDPALTKLLTSLQQAKELPSTEEELGFLNNLLQSKELHALFNVHNKIISNGTSDKFYPMLSTSMQVMVDVLDVLVSRIPISDDCKELFYLLQKPHVQGLLCAHDTVAQKDYYPHLPEIPTEADEEEETVKIVQLVKSNEPLGATIKTDDETGKIIIARVMHGGAADRSGLIHVGDEVVEVNGINVEGKTPNDVLQILKNSEGTITFKLVPSDGKSSVRESKVRVRAHFDYNATTDPYIPCKEAGLDFQKGDILHIVCQDDAYWWQARKESDRNMRAGLIPSRALQERRILYERNQTSKENGNENDDFDREEIPTYEEVAKLYPRPGIYRPIILIGAPGVGRNELKRRLIATHPEKYKTPIPYTSRPMKPGEINGKEYFFVSREKMEEDIEASKFIEFGEYKGNLYGTSSESVKALVNSGYVCILNPHYQALKMLRNAQLKPYIIYVKPPRLDVLKETRNAASARSTFDVHNSRGFTEEEFNTIMKSSARIEFLYSHLFDETIVNEDLAKALRQLVEAVNRVETEPLWVPASWVQ</sequence>
<reference evidence="14" key="1">
    <citation type="submission" date="2025-08" db="UniProtKB">
        <authorList>
            <consortium name="RefSeq"/>
        </authorList>
    </citation>
    <scope>IDENTIFICATION</scope>
    <source>
        <tissue evidence="14">Entire body</tissue>
    </source>
</reference>
<dbReference type="InterPro" id="IPR008144">
    <property type="entry name" value="Guanylate_kin-like_dom"/>
</dbReference>
<dbReference type="SMART" id="SM00072">
    <property type="entry name" value="GuKc"/>
    <property type="match status" value="1"/>
</dbReference>
<dbReference type="InterPro" id="IPR014775">
    <property type="entry name" value="L27_C"/>
</dbReference>
<dbReference type="CDD" id="cd11862">
    <property type="entry name" value="SH3_MPP"/>
    <property type="match status" value="1"/>
</dbReference>
<organism evidence="13 14">
    <name type="scientific">Agrilus planipennis</name>
    <name type="common">Emerald ash borer</name>
    <name type="synonym">Agrilus marcopoli</name>
    <dbReference type="NCBI Taxonomy" id="224129"/>
    <lineage>
        <taxon>Eukaryota</taxon>
        <taxon>Metazoa</taxon>
        <taxon>Ecdysozoa</taxon>
        <taxon>Arthropoda</taxon>
        <taxon>Hexapoda</taxon>
        <taxon>Insecta</taxon>
        <taxon>Pterygota</taxon>
        <taxon>Neoptera</taxon>
        <taxon>Endopterygota</taxon>
        <taxon>Coleoptera</taxon>
        <taxon>Polyphaga</taxon>
        <taxon>Elateriformia</taxon>
        <taxon>Buprestoidea</taxon>
        <taxon>Buprestidae</taxon>
        <taxon>Agrilinae</taxon>
        <taxon>Agrilus</taxon>
    </lineage>
</organism>
<comment type="subcellular location">
    <subcellularLocation>
        <location evidence="1">Cell junction</location>
    </subcellularLocation>
    <subcellularLocation>
        <location evidence="2">Membrane</location>
    </subcellularLocation>
</comment>
<dbReference type="InterPro" id="IPR036028">
    <property type="entry name" value="SH3-like_dom_sf"/>
</dbReference>
<dbReference type="SMART" id="SM00228">
    <property type="entry name" value="PDZ"/>
    <property type="match status" value="1"/>
</dbReference>
<dbReference type="InterPro" id="IPR008145">
    <property type="entry name" value="GK/Ca_channel_bsu"/>
</dbReference>
<accession>A0A1W4WJ22</accession>
<evidence type="ECO:0000256" key="3">
    <source>
        <dbReference type="ARBA" id="ARBA00007014"/>
    </source>
</evidence>
<evidence type="ECO:0000256" key="5">
    <source>
        <dbReference type="ARBA" id="ARBA00022737"/>
    </source>
</evidence>
<dbReference type="GeneID" id="108733681"/>
<dbReference type="InterPro" id="IPR004172">
    <property type="entry name" value="L27_dom"/>
</dbReference>
<keyword evidence="4 8" id="KW-0728">SH3 domain</keyword>
<dbReference type="GO" id="GO:0016020">
    <property type="term" value="C:membrane"/>
    <property type="evidence" value="ECO:0007669"/>
    <property type="project" value="UniProtKB-SubCell"/>
</dbReference>
<feature type="domain" description="PDZ" evidence="11">
    <location>
        <begin position="150"/>
        <end position="231"/>
    </location>
</feature>
<evidence type="ECO:0000313" key="14">
    <source>
        <dbReference type="RefSeq" id="XP_018320457.1"/>
    </source>
</evidence>
<dbReference type="OrthoDB" id="439127at2759"/>
<evidence type="ECO:0000256" key="6">
    <source>
        <dbReference type="ARBA" id="ARBA00022949"/>
    </source>
</evidence>
<dbReference type="PROSITE" id="PS00856">
    <property type="entry name" value="GUANYLATE_KINASE_1"/>
    <property type="match status" value="1"/>
</dbReference>
<dbReference type="CDD" id="cd00071">
    <property type="entry name" value="GMPK"/>
    <property type="match status" value="1"/>
</dbReference>
<dbReference type="Gene3D" id="2.30.30.40">
    <property type="entry name" value="SH3 Domains"/>
    <property type="match status" value="1"/>
</dbReference>
<evidence type="ECO:0000259" key="9">
    <source>
        <dbReference type="PROSITE" id="PS50002"/>
    </source>
</evidence>
<feature type="domain" description="L27" evidence="12">
    <location>
        <begin position="20"/>
        <end position="74"/>
    </location>
</feature>
<dbReference type="Pfam" id="PF02828">
    <property type="entry name" value="L27"/>
    <property type="match status" value="1"/>
</dbReference>
<dbReference type="PROSITE" id="PS50106">
    <property type="entry name" value="PDZ"/>
    <property type="match status" value="1"/>
</dbReference>
<dbReference type="SUPFAM" id="SSF50044">
    <property type="entry name" value="SH3-domain"/>
    <property type="match status" value="1"/>
</dbReference>
<dbReference type="AlphaFoldDB" id="A0A1W4WJ22"/>
<feature type="domain" description="L27" evidence="12">
    <location>
        <begin position="75"/>
        <end position="133"/>
    </location>
</feature>
<dbReference type="InterPro" id="IPR050716">
    <property type="entry name" value="MAGUK"/>
</dbReference>
<gene>
    <name evidence="14" type="primary">LOC108733681</name>
</gene>
<evidence type="ECO:0000256" key="1">
    <source>
        <dbReference type="ARBA" id="ARBA00004282"/>
    </source>
</evidence>
<dbReference type="GO" id="GO:0070161">
    <property type="term" value="C:anchoring junction"/>
    <property type="evidence" value="ECO:0007669"/>
    <property type="project" value="UniProtKB-SubCell"/>
</dbReference>
<dbReference type="FunFam" id="3.30.63.10:FF:000002">
    <property type="entry name" value="Guanylate kinase 1"/>
    <property type="match status" value="1"/>
</dbReference>
<evidence type="ECO:0000256" key="4">
    <source>
        <dbReference type="ARBA" id="ARBA00022443"/>
    </source>
</evidence>
<dbReference type="SMART" id="SM00326">
    <property type="entry name" value="SH3"/>
    <property type="match status" value="1"/>
</dbReference>
<evidence type="ECO:0000259" key="12">
    <source>
        <dbReference type="PROSITE" id="PS51022"/>
    </source>
</evidence>
<dbReference type="CDD" id="cd06799">
    <property type="entry name" value="PDZ_MPP3-MPP4-MPP7-like"/>
    <property type="match status" value="1"/>
</dbReference>
<keyword evidence="13" id="KW-1185">Reference proteome</keyword>
<dbReference type="SUPFAM" id="SSF52540">
    <property type="entry name" value="P-loop containing nucleoside triphosphate hydrolases"/>
    <property type="match status" value="1"/>
</dbReference>
<dbReference type="Gene3D" id="1.10.287.650">
    <property type="entry name" value="L27 domain"/>
    <property type="match status" value="1"/>
</dbReference>
<dbReference type="InterPro" id="IPR027417">
    <property type="entry name" value="P-loop_NTPase"/>
</dbReference>
<dbReference type="Pfam" id="PF07653">
    <property type="entry name" value="SH3_2"/>
    <property type="match status" value="1"/>
</dbReference>
<dbReference type="PANTHER" id="PTHR23122">
    <property type="entry name" value="MEMBRANE-ASSOCIATED GUANYLATE KINASE MAGUK"/>
    <property type="match status" value="1"/>
</dbReference>
<dbReference type="Proteomes" id="UP000192223">
    <property type="component" value="Unplaced"/>
</dbReference>
<keyword evidence="7" id="KW-0472">Membrane</keyword>
<dbReference type="SUPFAM" id="SSF50156">
    <property type="entry name" value="PDZ domain-like"/>
    <property type="match status" value="1"/>
</dbReference>
<dbReference type="InterPro" id="IPR001478">
    <property type="entry name" value="PDZ"/>
</dbReference>
<dbReference type="Pfam" id="PF00595">
    <property type="entry name" value="PDZ"/>
    <property type="match status" value="1"/>
</dbReference>
<dbReference type="RefSeq" id="XP_018320457.1">
    <property type="nucleotide sequence ID" value="XM_018464955.1"/>
</dbReference>
<evidence type="ECO:0000256" key="7">
    <source>
        <dbReference type="ARBA" id="ARBA00023136"/>
    </source>
</evidence>
<dbReference type="PROSITE" id="PS50052">
    <property type="entry name" value="GUANYLATE_KINASE_2"/>
    <property type="match status" value="1"/>
</dbReference>
<protein>
    <submittedName>
        <fullName evidence="14">MAGUK p55 subfamily member 7 isoform X3</fullName>
    </submittedName>
</protein>
<dbReference type="Pfam" id="PF00625">
    <property type="entry name" value="Guanylate_kin"/>
    <property type="match status" value="1"/>
</dbReference>
<dbReference type="InterPro" id="IPR020590">
    <property type="entry name" value="Guanylate_kinase_CS"/>
</dbReference>
<dbReference type="SUPFAM" id="SSF101288">
    <property type="entry name" value="L27 domain"/>
    <property type="match status" value="1"/>
</dbReference>
<comment type="similarity">
    <text evidence="3">Belongs to the MAGUK family.</text>
</comment>
<feature type="domain" description="Guanylate kinase-like" evidence="10">
    <location>
        <begin position="347"/>
        <end position="538"/>
    </location>
</feature>
<name>A0A1W4WJ22_AGRPL</name>
<dbReference type="InterPro" id="IPR036034">
    <property type="entry name" value="PDZ_sf"/>
</dbReference>
<feature type="domain" description="SH3" evidence="9">
    <location>
        <begin position="238"/>
        <end position="308"/>
    </location>
</feature>
<dbReference type="FunFam" id="2.30.42.10:FF:000046">
    <property type="entry name" value="MAGUK p55 subfamily member 7"/>
    <property type="match status" value="1"/>
</dbReference>
<dbReference type="InterPro" id="IPR036892">
    <property type="entry name" value="L27_dom_sf"/>
</dbReference>
<dbReference type="PROSITE" id="PS51022">
    <property type="entry name" value="L27"/>
    <property type="match status" value="2"/>
</dbReference>
<evidence type="ECO:0000313" key="13">
    <source>
        <dbReference type="Proteomes" id="UP000192223"/>
    </source>
</evidence>
<proteinExistence type="inferred from homology"/>
<keyword evidence="6" id="KW-0965">Cell junction</keyword>